<gene>
    <name evidence="2" type="primary">csgA_2</name>
    <name evidence="2" type="ORF">lpari_00211</name>
</gene>
<dbReference type="GO" id="GO:0005737">
    <property type="term" value="C:cytoplasm"/>
    <property type="evidence" value="ECO:0007669"/>
    <property type="project" value="TreeGrafter"/>
</dbReference>
<dbReference type="Gene3D" id="3.40.50.720">
    <property type="entry name" value="NAD(P)-binding Rossmann-like Domain"/>
    <property type="match status" value="1"/>
</dbReference>
<sequence>MNTLVITGISRGIGLETARIFLKNDWLVIGTSTNGRTPLKHQNLKIHPLNLIDSEQINHFAKQLPKIDVLINNAAVLLEDWREEKINMSQLRDTFNINVFGTIELTEQCIPKLNPNAQIVNISSGWGTFSSNDTPSVPHYKMSKSCLNMYTLLLAKRLSGITVSSFDPGWVKTDMGTNNAPKLPSKTAQELYELINKQKESGYFWHEGGIRDW</sequence>
<dbReference type="GO" id="GO:0016491">
    <property type="term" value="F:oxidoreductase activity"/>
    <property type="evidence" value="ECO:0007669"/>
    <property type="project" value="TreeGrafter"/>
</dbReference>
<dbReference type="EMBL" id="LSOG01000004">
    <property type="protein sequence ID" value="OEH48811.1"/>
    <property type="molecule type" value="Genomic_DNA"/>
</dbReference>
<evidence type="ECO:0000313" key="3">
    <source>
        <dbReference type="Proteomes" id="UP000095229"/>
    </source>
</evidence>
<dbReference type="PANTHER" id="PTHR43544:SF12">
    <property type="entry name" value="NAD(P)-BINDING ROSSMANN-FOLD SUPERFAMILY PROTEIN"/>
    <property type="match status" value="1"/>
</dbReference>
<evidence type="ECO:0000313" key="2">
    <source>
        <dbReference type="EMBL" id="OEH48811.1"/>
    </source>
</evidence>
<dbReference type="InterPro" id="IPR002347">
    <property type="entry name" value="SDR_fam"/>
</dbReference>
<dbReference type="PRINTS" id="PR00081">
    <property type="entry name" value="GDHRDH"/>
</dbReference>
<organism evidence="2 3">
    <name type="scientific">Legionella parisiensis</name>
    <dbReference type="NCBI Taxonomy" id="45071"/>
    <lineage>
        <taxon>Bacteria</taxon>
        <taxon>Pseudomonadati</taxon>
        <taxon>Pseudomonadota</taxon>
        <taxon>Gammaproteobacteria</taxon>
        <taxon>Legionellales</taxon>
        <taxon>Legionellaceae</taxon>
        <taxon>Legionella</taxon>
    </lineage>
</organism>
<dbReference type="InterPro" id="IPR036291">
    <property type="entry name" value="NAD(P)-bd_dom_sf"/>
</dbReference>
<keyword evidence="3" id="KW-1185">Reference proteome</keyword>
<reference evidence="2 3" key="1">
    <citation type="submission" date="2016-02" db="EMBL/GenBank/DDBJ databases">
        <title>Secondary metabolites in Legionella.</title>
        <authorList>
            <person name="Tobias N.J."/>
            <person name="Bode H.B."/>
        </authorList>
    </citation>
    <scope>NUCLEOTIDE SEQUENCE [LARGE SCALE GENOMIC DNA]</scope>
    <source>
        <strain evidence="2 3">DSM 19216</strain>
    </source>
</reference>
<dbReference type="Pfam" id="PF00106">
    <property type="entry name" value="adh_short"/>
    <property type="match status" value="1"/>
</dbReference>
<dbReference type="PRINTS" id="PR00080">
    <property type="entry name" value="SDRFAMILY"/>
</dbReference>
<dbReference type="Proteomes" id="UP000095229">
    <property type="component" value="Unassembled WGS sequence"/>
</dbReference>
<name>A0A1E5JWC4_9GAMM</name>
<comment type="similarity">
    <text evidence="1">Belongs to the short-chain dehydrogenases/reductases (SDR) family.</text>
</comment>
<dbReference type="PANTHER" id="PTHR43544">
    <property type="entry name" value="SHORT-CHAIN DEHYDROGENASE/REDUCTASE"/>
    <property type="match status" value="1"/>
</dbReference>
<dbReference type="RefSeq" id="WP_058517259.1">
    <property type="nucleotide sequence ID" value="NZ_CAAAIE010000005.1"/>
</dbReference>
<dbReference type="AlphaFoldDB" id="A0A1E5JWC4"/>
<dbReference type="InterPro" id="IPR051468">
    <property type="entry name" value="Fungal_SecMetab_SDRs"/>
</dbReference>
<accession>A0A1E5JWC4</accession>
<evidence type="ECO:0000256" key="1">
    <source>
        <dbReference type="RuleBase" id="RU000363"/>
    </source>
</evidence>
<protein>
    <submittedName>
        <fullName evidence="2">C-factor</fullName>
    </submittedName>
</protein>
<dbReference type="SUPFAM" id="SSF51735">
    <property type="entry name" value="NAD(P)-binding Rossmann-fold domains"/>
    <property type="match status" value="1"/>
</dbReference>
<dbReference type="OrthoDB" id="9810734at2"/>
<dbReference type="PATRIC" id="fig|45071.6.peg.1476"/>
<proteinExistence type="inferred from homology"/>
<comment type="caution">
    <text evidence="2">The sequence shown here is derived from an EMBL/GenBank/DDBJ whole genome shotgun (WGS) entry which is preliminary data.</text>
</comment>
<dbReference type="STRING" id="45071.Lpar_1373"/>